<dbReference type="AlphaFoldDB" id="A0A7Y9XAM7"/>
<name>A0A7Y9XAM7_9ACTN</name>
<organism evidence="1 2">
    <name type="scientific">Nocardiopsis sinuspersici</name>
    <dbReference type="NCBI Taxonomy" id="501010"/>
    <lineage>
        <taxon>Bacteria</taxon>
        <taxon>Bacillati</taxon>
        <taxon>Actinomycetota</taxon>
        <taxon>Actinomycetes</taxon>
        <taxon>Streptosporangiales</taxon>
        <taxon>Nocardiopsidaceae</taxon>
        <taxon>Nocardiopsis</taxon>
    </lineage>
</organism>
<protein>
    <submittedName>
        <fullName evidence="1">Uncharacterized protein</fullName>
    </submittedName>
</protein>
<dbReference type="EMBL" id="JACCHL010000001">
    <property type="protein sequence ID" value="NYH51058.1"/>
    <property type="molecule type" value="Genomic_DNA"/>
</dbReference>
<evidence type="ECO:0000313" key="1">
    <source>
        <dbReference type="EMBL" id="NYH51058.1"/>
    </source>
</evidence>
<evidence type="ECO:0000313" key="2">
    <source>
        <dbReference type="Proteomes" id="UP000584931"/>
    </source>
</evidence>
<sequence>MIFAPPSSVDQVTLLADWTRLNRPDDLPLAEEALRRMHDELPGASHEAVRFLHSMGYRAEELPPELRPWFWDSVTQALALRGGAKCMWAAPRAHASARGAEADHGLPVDPEHHASHTLFAARHGALPAKEMRAFQEWLTDTLPPERAYPALLGLVTARAAGGGAPAAGTHSLLARSAEAAGVGEEEQSRALAEVLAASRGTAVPPALFKGAAKVFAGNPPPEEYLAAFWELFPPGHWAKNDGGPWLRMLDASRAADAVVRGDLTPEGGVSGWLQRFSRLHKFAGSGQGIAAQRMPTELYGLLPRLAPRLRAENRPIDTWSSETNHVGIDAALLAACLAEDVPVRIPPRGMPFSFLEGPHLRHLFAHPVLGPRAELQVSRYHHDPQRVVRNAIGLFPDVPEVVPLVRSRAGRLMAEIGGAGLPRAADGLRTLDSLLDRAAITALEGVEEDLAAVDPVGPLLRALRCGLPEELGWPAFDAAVAELGGPEAVLRVCPSWPVLTLVGRDRAIAVDHTGRVDELGLPVEGETPVVRYLDGRFLVASQGGGPRSAHWSDRPGEAFVPDRDWDWATVSWAEESSTFSMSEWTGYRILPDPPRCRNSGQMTDGTTVWFSEEHPNIRGWHAWTGDGLEEARSLPDFFSGGPGKGLRWEHGLLSLVRLPEGVDSPLGHADGLSGFRVAIATDRPGHYSDDYVIEGADGRRTRHHRLIVMGDPCAILRFPGTDVDLVVTGGREGTRREELCCYSADDDTLQWEVLTAPAPLREWSKGGLPFYPPVGFWHFLELRDPASSRVLREADAGQARALLDAHLADGDEGVLRTLDEHLPGVGHGPTREGVVRRVAETVGLLRRREALVERVRADRAAPQSP</sequence>
<comment type="caution">
    <text evidence="1">The sequence shown here is derived from an EMBL/GenBank/DDBJ whole genome shotgun (WGS) entry which is preliminary data.</text>
</comment>
<dbReference type="Proteomes" id="UP000584931">
    <property type="component" value="Unassembled WGS sequence"/>
</dbReference>
<reference evidence="1 2" key="1">
    <citation type="submission" date="2020-07" db="EMBL/GenBank/DDBJ databases">
        <title>Sequencing the genomes of 1000 actinobacteria strains.</title>
        <authorList>
            <person name="Klenk H.-P."/>
        </authorList>
    </citation>
    <scope>NUCLEOTIDE SEQUENCE [LARGE SCALE GENOMIC DNA]</scope>
    <source>
        <strain evidence="1 2">DSM 45278</strain>
    </source>
</reference>
<dbReference type="RefSeq" id="WP_179809108.1">
    <property type="nucleotide sequence ID" value="NZ_JACCHL010000001.1"/>
</dbReference>
<gene>
    <name evidence="1" type="ORF">HNR06_000647</name>
</gene>
<accession>A0A7Y9XAM7</accession>
<proteinExistence type="predicted"/>